<dbReference type="Proteomes" id="UP000632377">
    <property type="component" value="Unassembled WGS sequence"/>
</dbReference>
<dbReference type="Gene3D" id="3.90.1310.10">
    <property type="entry name" value="Penicillin-binding protein 2a (Domain 2)"/>
    <property type="match status" value="2"/>
</dbReference>
<keyword evidence="14" id="KW-1185">Reference proteome</keyword>
<keyword evidence="8" id="KW-1133">Transmembrane helix</keyword>
<evidence type="ECO:0000256" key="10">
    <source>
        <dbReference type="ARBA" id="ARBA00023316"/>
    </source>
</evidence>
<keyword evidence="10" id="KW-0961">Cell wall biogenesis/degradation</keyword>
<evidence type="ECO:0000256" key="9">
    <source>
        <dbReference type="ARBA" id="ARBA00023136"/>
    </source>
</evidence>
<dbReference type="InterPro" id="IPR036138">
    <property type="entry name" value="PBP_dimer_sf"/>
</dbReference>
<evidence type="ECO:0000256" key="5">
    <source>
        <dbReference type="ARBA" id="ARBA00022692"/>
    </source>
</evidence>
<evidence type="ECO:0000256" key="4">
    <source>
        <dbReference type="ARBA" id="ARBA00022475"/>
    </source>
</evidence>
<dbReference type="PANTHER" id="PTHR30627">
    <property type="entry name" value="PEPTIDOGLYCAN D,D-TRANSPEPTIDASE"/>
    <property type="match status" value="1"/>
</dbReference>
<accession>A0ABS1T798</accession>
<comment type="similarity">
    <text evidence="3">Belongs to the transpeptidase family.</text>
</comment>
<evidence type="ECO:0000256" key="8">
    <source>
        <dbReference type="ARBA" id="ARBA00022989"/>
    </source>
</evidence>
<evidence type="ECO:0000256" key="6">
    <source>
        <dbReference type="ARBA" id="ARBA00022960"/>
    </source>
</evidence>
<evidence type="ECO:0000259" key="11">
    <source>
        <dbReference type="Pfam" id="PF00905"/>
    </source>
</evidence>
<keyword evidence="6" id="KW-0133">Cell shape</keyword>
<keyword evidence="9" id="KW-0472">Membrane</keyword>
<dbReference type="Pfam" id="PF03717">
    <property type="entry name" value="PBP_dimer"/>
    <property type="match status" value="1"/>
</dbReference>
<name>A0ABS1T798_9CLOT</name>
<evidence type="ECO:0000256" key="2">
    <source>
        <dbReference type="ARBA" id="ARBA00004236"/>
    </source>
</evidence>
<feature type="domain" description="Penicillin-binding protein transpeptidase" evidence="11">
    <location>
        <begin position="442"/>
        <end position="639"/>
    </location>
</feature>
<evidence type="ECO:0000259" key="12">
    <source>
        <dbReference type="Pfam" id="PF03717"/>
    </source>
</evidence>
<dbReference type="Pfam" id="PF00905">
    <property type="entry name" value="Transpeptidase"/>
    <property type="match status" value="2"/>
</dbReference>
<dbReference type="EMBL" id="JAESWC010000002">
    <property type="protein sequence ID" value="MBL4935218.1"/>
    <property type="molecule type" value="Genomic_DNA"/>
</dbReference>
<comment type="caution">
    <text evidence="13">The sequence shown here is derived from an EMBL/GenBank/DDBJ whole genome shotgun (WGS) entry which is preliminary data.</text>
</comment>
<organism evidence="13 14">
    <name type="scientific">Clostridium rhizosphaerae</name>
    <dbReference type="NCBI Taxonomy" id="2803861"/>
    <lineage>
        <taxon>Bacteria</taxon>
        <taxon>Bacillati</taxon>
        <taxon>Bacillota</taxon>
        <taxon>Clostridia</taxon>
        <taxon>Eubacteriales</taxon>
        <taxon>Clostridiaceae</taxon>
        <taxon>Clostridium</taxon>
    </lineage>
</organism>
<comment type="subcellular location">
    <subcellularLocation>
        <location evidence="2">Cell membrane</location>
    </subcellularLocation>
    <subcellularLocation>
        <location evidence="1">Membrane</location>
        <topology evidence="1">Single-pass membrane protein</topology>
    </subcellularLocation>
</comment>
<dbReference type="Gene3D" id="3.40.710.10">
    <property type="entry name" value="DD-peptidase/beta-lactamase superfamily"/>
    <property type="match status" value="2"/>
</dbReference>
<dbReference type="SUPFAM" id="SSF56601">
    <property type="entry name" value="beta-lactamase/transpeptidase-like"/>
    <property type="match status" value="1"/>
</dbReference>
<sequence length="966" mass="107346">MKKKKIFNRYISLLIIMILIFAALLSRLTILQIVKADEYKDKANTKAVTEIAENAPRGQILDNTGEVLATNKQSYNVTFAETEDSLNSFFDTMDGLFKILDGNKAVQKDDFQLKVNPYSFQFTASDEDTKKALEIRFKRDKGLNEKVRKKVFPKVKDKLTDDQEDEINNKLLEITPEETFNYLVDLYMVSPEKIFESIINQYKKSPEDTITRLQERYKITVDDSIKVLLNQYIKASKKQIKDDLLKQLIEKFNIEKNKLSPEKQVELERRYIVVKDALKKQSFTGYKPVVIASNISKETADIIYQKLNDFPGVDISLQPMRTYPYGQIGSAVLGYISKIGSDSKYEEKGYDVNTDYIGVQGIEGAFEDKLKGSKGGSVVKLNRNGRVIEELGRREPYPGQSIQLTIDRNVQYAAETALDKTMLELQKQGRVKDVNTANATRGAAVAIDVNTGAVLALASRPGFDPNDFSNPSGLSTDIFKKYFDPDYVAYGKSRNLPSSLIEKLFPVNPKTQKRYDAFDFVPKPLYNYATYSLVPPGSTFKPATAVAGLESGAITRGFGITDNGHFKGADGKDIHFDVGGYNYVDLTKALAVSSNPYFMTVGDKLLQLSDYKDYDVLAQYAWKLGLGEKPSANAKYSTGIEIGENFGQVFNSVSNKNVFAINTYYQVREVLKSGKGSYRVANFTPIDLYDNDGDTQKVKDIKTDFKNLIMGFVKTGGFDSDELKASPGKRDSYVVKGYVDSINKLIAADPQYKGKNISKDEISAIANEMLMITIYDGYTQSTLPFNMYYAAIGQGMNNFTPLQLANYVSTIANGGTRYKIHLVDKILDADGKVIQQTKPEVAENTGIKPSTVEAVKAGMQAVNTGEDGTARFAFSGFPIPTAGKTGSATFNEKTQDELGRTSYAVYIGFAPYNNPRIAVAVMIFDGGHGGNIAPVARAMYEAYFKTELDAKGYTPINVVIAKKAGQ</sequence>
<feature type="domain" description="Penicillin-binding protein dimerisation" evidence="12">
    <location>
        <begin position="53"/>
        <end position="391"/>
    </location>
</feature>
<keyword evidence="4" id="KW-1003">Cell membrane</keyword>
<gene>
    <name evidence="13" type="ORF">JK636_05550</name>
</gene>
<keyword evidence="7" id="KW-0573">Peptidoglycan synthesis</keyword>
<dbReference type="InterPro" id="IPR001460">
    <property type="entry name" value="PCN-bd_Tpept"/>
</dbReference>
<dbReference type="PANTHER" id="PTHR30627:SF2">
    <property type="entry name" value="PEPTIDOGLYCAN D,D-TRANSPEPTIDASE MRDA"/>
    <property type="match status" value="1"/>
</dbReference>
<keyword evidence="5" id="KW-0812">Transmembrane</keyword>
<evidence type="ECO:0000313" key="13">
    <source>
        <dbReference type="EMBL" id="MBL4935218.1"/>
    </source>
</evidence>
<protein>
    <submittedName>
        <fullName evidence="13">Penicillin-binding protein</fullName>
    </submittedName>
</protein>
<evidence type="ECO:0000256" key="1">
    <source>
        <dbReference type="ARBA" id="ARBA00004167"/>
    </source>
</evidence>
<dbReference type="RefSeq" id="WP_202747823.1">
    <property type="nucleotide sequence ID" value="NZ_JAESWC010000002.1"/>
</dbReference>
<dbReference type="InterPro" id="IPR012338">
    <property type="entry name" value="Beta-lactam/transpept-like"/>
</dbReference>
<proteinExistence type="inferred from homology"/>
<dbReference type="Gene3D" id="1.10.10.1230">
    <property type="entry name" value="Penicillin-binding protein, N-terminal non-catalytic domain, head sub-domain"/>
    <property type="match status" value="1"/>
</dbReference>
<dbReference type="InterPro" id="IPR050515">
    <property type="entry name" value="Beta-lactam/transpept"/>
</dbReference>
<evidence type="ECO:0000256" key="3">
    <source>
        <dbReference type="ARBA" id="ARBA00007171"/>
    </source>
</evidence>
<evidence type="ECO:0000313" key="14">
    <source>
        <dbReference type="Proteomes" id="UP000632377"/>
    </source>
</evidence>
<evidence type="ECO:0000256" key="7">
    <source>
        <dbReference type="ARBA" id="ARBA00022984"/>
    </source>
</evidence>
<dbReference type="SUPFAM" id="SSF56519">
    <property type="entry name" value="Penicillin binding protein dimerisation domain"/>
    <property type="match status" value="1"/>
</dbReference>
<feature type="domain" description="Penicillin-binding protein transpeptidase" evidence="11">
    <location>
        <begin position="789"/>
        <end position="938"/>
    </location>
</feature>
<dbReference type="InterPro" id="IPR005311">
    <property type="entry name" value="PBP_dimer"/>
</dbReference>
<reference evidence="13 14" key="1">
    <citation type="submission" date="2021-01" db="EMBL/GenBank/DDBJ databases">
        <title>Genome public.</title>
        <authorList>
            <person name="Liu C."/>
            <person name="Sun Q."/>
        </authorList>
    </citation>
    <scope>NUCLEOTIDE SEQUENCE [LARGE SCALE GENOMIC DNA]</scope>
    <source>
        <strain evidence="13 14">YIM B02515</strain>
    </source>
</reference>